<keyword evidence="9 13" id="KW-1133">Transmembrane helix</keyword>
<comment type="pathway">
    <text evidence="2 13">Glycolipid biosynthesis; glycosylphosphatidylinositol-anchor biosynthesis.</text>
</comment>
<keyword evidence="7 13" id="KW-0812">Transmembrane</keyword>
<feature type="transmembrane region" description="Helical" evidence="13">
    <location>
        <begin position="352"/>
        <end position="374"/>
    </location>
</feature>
<keyword evidence="5 13" id="KW-0328">Glycosyltransferase</keyword>
<comment type="similarity">
    <text evidence="3 13">Belongs to the PIGM family.</text>
</comment>
<dbReference type="PANTHER" id="PTHR12886">
    <property type="entry name" value="PIG-M MANNOSYLTRANSFERASE"/>
    <property type="match status" value="1"/>
</dbReference>
<dbReference type="GeneID" id="107071964"/>
<evidence type="ECO:0000313" key="14">
    <source>
        <dbReference type="Proteomes" id="UP000694924"/>
    </source>
</evidence>
<proteinExistence type="inferred from homology"/>
<feature type="transmembrane region" description="Helical" evidence="13">
    <location>
        <begin position="328"/>
        <end position="346"/>
    </location>
</feature>
<evidence type="ECO:0000256" key="5">
    <source>
        <dbReference type="ARBA" id="ARBA00022676"/>
    </source>
</evidence>
<comment type="function">
    <text evidence="11 13">Catalytic subunit of the glycosylphosphatidylinositol-mannosyltransferase I complex which catalyzes the transfer of the first mannose, via an alpha-1,4 bond from a dolichol-phosphate-mannose (Dol-P-Man) to the glucosaminyl acyl phosphatidylinositol (GlcN-(acyl)PI) intermediate to generate alpha-D-Man-(1-&gt;4)-alpha-D-GlcN-(1-&gt;6)-(1-radyl,2-acyl-sn-glycero-3-phospho)-2-acyl-inositol and participates in the sixth step of the glycosylphosphatidylinositol-anchor biosynthesis.</text>
</comment>
<gene>
    <name evidence="15" type="primary">LOC107071964</name>
</gene>
<evidence type="ECO:0000256" key="13">
    <source>
        <dbReference type="RuleBase" id="RU365064"/>
    </source>
</evidence>
<sequence>MEFSFFKKYCIIAFFLRVILVVYANFHDIYFNVPYTDIDYKVFTDAARHVTEGDTPFKRHTYRYTPLLAFILIPNIYLHKDFGKIMFSLVDIVVAVLIRRILTRQKWNNKVVTVSVFLWLYNPLTIVISTRGNADSLAVLPVILTLDFLQTDQFFLAGLIYGFSVHFRLYPIIFSLAMFLSINKYHRFIPSLNQLKFVSGCALSFLALTGFFYKLYGYEFLYESFIYHLIRKDSKHNFSVYFYMSYLSSEIEMNTIHKIFILLPQIMLLLSLSYKYSNKSNLPFALFTQAMVIVIYNSVMTSQYFFWFLSLLPLCLPNIKINNCRSIILISAWILSQGLWLYFAYLLEFQGFNTFLFLWISGLLFFTTNVKILMDLIKCHKAS</sequence>
<dbReference type="GO" id="GO:0016757">
    <property type="term" value="F:glycosyltransferase activity"/>
    <property type="evidence" value="ECO:0007669"/>
    <property type="project" value="UniProtKB-KW"/>
</dbReference>
<keyword evidence="4 13" id="KW-0337">GPI-anchor biosynthesis</keyword>
<dbReference type="Proteomes" id="UP000694924">
    <property type="component" value="Unplaced"/>
</dbReference>
<feature type="transmembrane region" description="Helical" evidence="13">
    <location>
        <begin position="85"/>
        <end position="102"/>
    </location>
</feature>
<keyword evidence="10 13" id="KW-0472">Membrane</keyword>
<evidence type="ECO:0000313" key="15">
    <source>
        <dbReference type="RefSeq" id="XP_015186956.1"/>
    </source>
</evidence>
<keyword evidence="14" id="KW-1185">Reference proteome</keyword>
<accession>A0ABM1J3B9</accession>
<dbReference type="InterPro" id="IPR007704">
    <property type="entry name" value="PIG-M"/>
</dbReference>
<dbReference type="EC" id="2.4.1.-" evidence="13"/>
<evidence type="ECO:0000256" key="11">
    <source>
        <dbReference type="ARBA" id="ARBA00093408"/>
    </source>
</evidence>
<feature type="transmembrane region" description="Helical" evidence="13">
    <location>
        <begin position="194"/>
        <end position="213"/>
    </location>
</feature>
<evidence type="ECO:0000256" key="12">
    <source>
        <dbReference type="ARBA" id="ARBA00093608"/>
    </source>
</evidence>
<evidence type="ECO:0000256" key="1">
    <source>
        <dbReference type="ARBA" id="ARBA00004477"/>
    </source>
</evidence>
<evidence type="ECO:0000256" key="4">
    <source>
        <dbReference type="ARBA" id="ARBA00022502"/>
    </source>
</evidence>
<feature type="transmembrane region" description="Helical" evidence="13">
    <location>
        <begin position="154"/>
        <end position="182"/>
    </location>
</feature>
<dbReference type="RefSeq" id="XP_015186956.1">
    <property type="nucleotide sequence ID" value="XM_015331470.1"/>
</dbReference>
<protein>
    <recommendedName>
        <fullName evidence="12 13">GPI alpha-1,4-mannosyltransferase I, catalytic subunit</fullName>
        <ecNumber evidence="13">2.4.1.-</ecNumber>
    </recommendedName>
    <alternativeName>
        <fullName evidence="13">GPI mannosyltransferase I</fullName>
    </alternativeName>
</protein>
<feature type="transmembrane region" description="Helical" evidence="13">
    <location>
        <begin position="114"/>
        <end position="134"/>
    </location>
</feature>
<evidence type="ECO:0000256" key="8">
    <source>
        <dbReference type="ARBA" id="ARBA00022824"/>
    </source>
</evidence>
<reference evidence="15" key="1">
    <citation type="submission" date="2025-08" db="UniProtKB">
        <authorList>
            <consortium name="RefSeq"/>
        </authorList>
    </citation>
    <scope>IDENTIFICATION</scope>
    <source>
        <tissue evidence="15">Whole body</tissue>
    </source>
</reference>
<feature type="transmembrane region" description="Helical" evidence="13">
    <location>
        <begin position="6"/>
        <end position="26"/>
    </location>
</feature>
<evidence type="ECO:0000256" key="7">
    <source>
        <dbReference type="ARBA" id="ARBA00022692"/>
    </source>
</evidence>
<keyword evidence="8 13" id="KW-0256">Endoplasmic reticulum</keyword>
<comment type="subcellular location">
    <subcellularLocation>
        <location evidence="1 13">Endoplasmic reticulum membrane</location>
        <topology evidence="1 13">Multi-pass membrane protein</topology>
    </subcellularLocation>
</comment>
<evidence type="ECO:0000256" key="3">
    <source>
        <dbReference type="ARBA" id="ARBA00011071"/>
    </source>
</evidence>
<dbReference type="PANTHER" id="PTHR12886:SF0">
    <property type="entry name" value="GPI MANNOSYLTRANSFERASE 1"/>
    <property type="match status" value="1"/>
</dbReference>
<dbReference type="Pfam" id="PF05007">
    <property type="entry name" value="Mannosyl_trans"/>
    <property type="match status" value="1"/>
</dbReference>
<evidence type="ECO:0000256" key="10">
    <source>
        <dbReference type="ARBA" id="ARBA00023136"/>
    </source>
</evidence>
<evidence type="ECO:0000256" key="6">
    <source>
        <dbReference type="ARBA" id="ARBA00022679"/>
    </source>
</evidence>
<organism evidence="14 15">
    <name type="scientific">Polistes dominula</name>
    <name type="common">European paper wasp</name>
    <name type="synonym">Vespa dominula</name>
    <dbReference type="NCBI Taxonomy" id="743375"/>
    <lineage>
        <taxon>Eukaryota</taxon>
        <taxon>Metazoa</taxon>
        <taxon>Ecdysozoa</taxon>
        <taxon>Arthropoda</taxon>
        <taxon>Hexapoda</taxon>
        <taxon>Insecta</taxon>
        <taxon>Pterygota</taxon>
        <taxon>Neoptera</taxon>
        <taxon>Endopterygota</taxon>
        <taxon>Hymenoptera</taxon>
        <taxon>Apocrita</taxon>
        <taxon>Aculeata</taxon>
        <taxon>Vespoidea</taxon>
        <taxon>Vespidae</taxon>
        <taxon>Polistinae</taxon>
        <taxon>Polistini</taxon>
        <taxon>Polistes</taxon>
    </lineage>
</organism>
<evidence type="ECO:0000256" key="9">
    <source>
        <dbReference type="ARBA" id="ARBA00022989"/>
    </source>
</evidence>
<name>A0ABM1J3B9_POLDO</name>
<keyword evidence="6 13" id="KW-0808">Transferase</keyword>
<evidence type="ECO:0000256" key="2">
    <source>
        <dbReference type="ARBA" id="ARBA00004687"/>
    </source>
</evidence>